<reference evidence="2" key="1">
    <citation type="submission" date="2022-08" db="EMBL/GenBank/DDBJ databases">
        <authorList>
            <person name="Kallberg Y."/>
            <person name="Tangrot J."/>
            <person name="Rosling A."/>
        </authorList>
    </citation>
    <scope>NUCLEOTIDE SEQUENCE</scope>
    <source>
        <strain evidence="2">Wild A</strain>
    </source>
</reference>
<evidence type="ECO:0000256" key="1">
    <source>
        <dbReference type="SAM" id="MobiDB-lite"/>
    </source>
</evidence>
<gene>
    <name evidence="2" type="ORF">FWILDA_LOCUS5949</name>
</gene>
<sequence length="260" mass="30073">MNPSTSPPTESQKFSTNDPAVVSFVEESPESPTLIRRRKIFGTCKGCNQPNTNFNECQTCINWLNEQGSNILTLKSLVIRRKSLIYNQSCLNCNQPKHIHHKIAACNNCGFPEYDVVDLCELPMTSWLRCPDYNDVIDMICLELDEMNFDDPDYQKLSDAKEHYENLLQLEEDEWEADERDDDETDEDEKDDHKYNGIIDPKTVLSILGLQRYQQHHHLPSSLRAQTNSISFPDFRYELHNFLTRDDLPTKLNADKAING</sequence>
<feature type="region of interest" description="Disordered" evidence="1">
    <location>
        <begin position="173"/>
        <end position="196"/>
    </location>
</feature>
<name>A0A9W4SL75_9GLOM</name>
<evidence type="ECO:0000313" key="3">
    <source>
        <dbReference type="Proteomes" id="UP001153678"/>
    </source>
</evidence>
<organism evidence="2 3">
    <name type="scientific">Funneliformis geosporum</name>
    <dbReference type="NCBI Taxonomy" id="1117311"/>
    <lineage>
        <taxon>Eukaryota</taxon>
        <taxon>Fungi</taxon>
        <taxon>Fungi incertae sedis</taxon>
        <taxon>Mucoromycota</taxon>
        <taxon>Glomeromycotina</taxon>
        <taxon>Glomeromycetes</taxon>
        <taxon>Glomerales</taxon>
        <taxon>Glomeraceae</taxon>
        <taxon>Funneliformis</taxon>
    </lineage>
</organism>
<accession>A0A9W4SL75</accession>
<keyword evidence="3" id="KW-1185">Reference proteome</keyword>
<dbReference type="AlphaFoldDB" id="A0A9W4SL75"/>
<dbReference type="EMBL" id="CAMKVN010001025">
    <property type="protein sequence ID" value="CAI2173166.1"/>
    <property type="molecule type" value="Genomic_DNA"/>
</dbReference>
<dbReference type="OrthoDB" id="2312113at2759"/>
<evidence type="ECO:0000313" key="2">
    <source>
        <dbReference type="EMBL" id="CAI2173166.1"/>
    </source>
</evidence>
<comment type="caution">
    <text evidence="2">The sequence shown here is derived from an EMBL/GenBank/DDBJ whole genome shotgun (WGS) entry which is preliminary data.</text>
</comment>
<feature type="compositionally biased region" description="Acidic residues" evidence="1">
    <location>
        <begin position="173"/>
        <end position="190"/>
    </location>
</feature>
<protein>
    <submittedName>
        <fullName evidence="2">12132_t:CDS:1</fullName>
    </submittedName>
</protein>
<dbReference type="Proteomes" id="UP001153678">
    <property type="component" value="Unassembled WGS sequence"/>
</dbReference>
<proteinExistence type="predicted"/>